<evidence type="ECO:0000256" key="5">
    <source>
        <dbReference type="ARBA" id="ARBA00022801"/>
    </source>
</evidence>
<keyword evidence="13" id="KW-1185">Reference proteome</keyword>
<proteinExistence type="inferred from homology"/>
<reference evidence="12" key="1">
    <citation type="submission" date="2021-11" db="EMBL/GenBank/DDBJ databases">
        <authorList>
            <person name="Rodrigo-Torres L."/>
            <person name="Arahal R. D."/>
            <person name="Lucena T."/>
        </authorList>
    </citation>
    <scope>NUCLEOTIDE SEQUENCE</scope>
    <source>
        <strain evidence="12">CECT 7929</strain>
    </source>
</reference>
<evidence type="ECO:0000256" key="3">
    <source>
        <dbReference type="ARBA" id="ARBA00022670"/>
    </source>
</evidence>
<dbReference type="Pfam" id="PF00877">
    <property type="entry name" value="NLPC_P60"/>
    <property type="match status" value="1"/>
</dbReference>
<protein>
    <recommendedName>
        <fullName evidence="11">NlpC/P60 domain-containing protein</fullName>
    </recommendedName>
</protein>
<comment type="caution">
    <text evidence="12">The sequence shown here is derived from an EMBL/GenBank/DDBJ whole genome shotgun (WGS) entry which is preliminary data.</text>
</comment>
<feature type="domain" description="NlpC/P60" evidence="11">
    <location>
        <begin position="33"/>
        <end position="158"/>
    </location>
</feature>
<keyword evidence="3" id="KW-0645">Protease</keyword>
<keyword evidence="4 10" id="KW-0732">Signal</keyword>
<keyword evidence="7" id="KW-0472">Membrane</keyword>
<dbReference type="InterPro" id="IPR052062">
    <property type="entry name" value="Murein_DD/LD_carboxypeptidase"/>
</dbReference>
<feature type="signal peptide" evidence="10">
    <location>
        <begin position="1"/>
        <end position="20"/>
    </location>
</feature>
<evidence type="ECO:0000256" key="8">
    <source>
        <dbReference type="ARBA" id="ARBA00023139"/>
    </source>
</evidence>
<evidence type="ECO:0000256" key="9">
    <source>
        <dbReference type="ARBA" id="ARBA00023288"/>
    </source>
</evidence>
<gene>
    <name evidence="12" type="ORF">VST7929_01542</name>
</gene>
<comment type="similarity">
    <text evidence="2">Belongs to the peptidase C40 family.</text>
</comment>
<dbReference type="PANTHER" id="PTHR47360">
    <property type="entry name" value="MUREIN DD-ENDOPEPTIDASE MEPS/MUREIN LD-CARBOXYPEPTIDASE"/>
    <property type="match status" value="1"/>
</dbReference>
<dbReference type="PANTHER" id="PTHR47360:SF3">
    <property type="entry name" value="MUREIN DD-ENDOPEPTIDASE MEPS_MUREIN LD-CARBOXYPEPTIDASE"/>
    <property type="match status" value="1"/>
</dbReference>
<evidence type="ECO:0000313" key="12">
    <source>
        <dbReference type="EMBL" id="CAH0533671.1"/>
    </source>
</evidence>
<dbReference type="PROSITE" id="PS51257">
    <property type="entry name" value="PROKAR_LIPOPROTEIN"/>
    <property type="match status" value="1"/>
</dbReference>
<dbReference type="Gene3D" id="3.90.1720.10">
    <property type="entry name" value="endopeptidase domain like (from Nostoc punctiforme)"/>
    <property type="match status" value="1"/>
</dbReference>
<feature type="chain" id="PRO_5045748867" description="NlpC/P60 domain-containing protein" evidence="10">
    <location>
        <begin position="21"/>
        <end position="158"/>
    </location>
</feature>
<evidence type="ECO:0000256" key="4">
    <source>
        <dbReference type="ARBA" id="ARBA00022729"/>
    </source>
</evidence>
<dbReference type="PROSITE" id="PS51935">
    <property type="entry name" value="NLPC_P60"/>
    <property type="match status" value="1"/>
</dbReference>
<dbReference type="EMBL" id="CAKLDI010000001">
    <property type="protein sequence ID" value="CAH0533671.1"/>
    <property type="molecule type" value="Genomic_DNA"/>
</dbReference>
<sequence length="158" mass="18279">MILFRLCRRLLLTCSLFVFAGCASEPAPQPKASTPDEAIIFAGYADFYDDWQGVPYRLGGENKKGIDCSAFTQRAMSAIYAIELPRTTLQQRKVGKLIKWDQRQRGDLVFFQTGKRQYHVGLLVDDQYFMHASTSRGVMVSRLDNPYWSPRIWEIRRF</sequence>
<accession>A0ABM8ZTN0</accession>
<dbReference type="Proteomes" id="UP000838672">
    <property type="component" value="Unassembled WGS sequence"/>
</dbReference>
<dbReference type="RefSeq" id="WP_237466098.1">
    <property type="nucleotide sequence ID" value="NZ_CAKLDI010000001.1"/>
</dbReference>
<comment type="subcellular location">
    <subcellularLocation>
        <location evidence="1">Membrane</location>
        <topology evidence="1">Lipid-anchor</topology>
    </subcellularLocation>
</comment>
<evidence type="ECO:0000256" key="1">
    <source>
        <dbReference type="ARBA" id="ARBA00004635"/>
    </source>
</evidence>
<evidence type="ECO:0000259" key="11">
    <source>
        <dbReference type="PROSITE" id="PS51935"/>
    </source>
</evidence>
<name>A0ABM8ZTN0_9VIBR</name>
<evidence type="ECO:0000256" key="10">
    <source>
        <dbReference type="SAM" id="SignalP"/>
    </source>
</evidence>
<keyword evidence="9" id="KW-0449">Lipoprotein</keyword>
<organism evidence="12 13">
    <name type="scientific">Vibrio stylophorae</name>
    <dbReference type="NCBI Taxonomy" id="659351"/>
    <lineage>
        <taxon>Bacteria</taxon>
        <taxon>Pseudomonadati</taxon>
        <taxon>Pseudomonadota</taxon>
        <taxon>Gammaproteobacteria</taxon>
        <taxon>Vibrionales</taxon>
        <taxon>Vibrionaceae</taxon>
        <taxon>Vibrio</taxon>
    </lineage>
</organism>
<keyword evidence="6" id="KW-0788">Thiol protease</keyword>
<dbReference type="InterPro" id="IPR000064">
    <property type="entry name" value="NLP_P60_dom"/>
</dbReference>
<keyword evidence="5" id="KW-0378">Hydrolase</keyword>
<dbReference type="SUPFAM" id="SSF54001">
    <property type="entry name" value="Cysteine proteinases"/>
    <property type="match status" value="1"/>
</dbReference>
<keyword evidence="8" id="KW-0564">Palmitate</keyword>
<evidence type="ECO:0000313" key="13">
    <source>
        <dbReference type="Proteomes" id="UP000838672"/>
    </source>
</evidence>
<dbReference type="InterPro" id="IPR038765">
    <property type="entry name" value="Papain-like_cys_pep_sf"/>
</dbReference>
<evidence type="ECO:0000256" key="6">
    <source>
        <dbReference type="ARBA" id="ARBA00022807"/>
    </source>
</evidence>
<evidence type="ECO:0000256" key="7">
    <source>
        <dbReference type="ARBA" id="ARBA00023136"/>
    </source>
</evidence>
<evidence type="ECO:0000256" key="2">
    <source>
        <dbReference type="ARBA" id="ARBA00007074"/>
    </source>
</evidence>